<dbReference type="AlphaFoldDB" id="A0A6P1TP65"/>
<name>A0A6P1TP65_9FIRM</name>
<dbReference type="Pfam" id="PF01261">
    <property type="entry name" value="AP_endonuc_2"/>
    <property type="match status" value="1"/>
</dbReference>
<dbReference type="EMBL" id="CP048000">
    <property type="protein sequence ID" value="QHQ61671.1"/>
    <property type="molecule type" value="Genomic_DNA"/>
</dbReference>
<dbReference type="RefSeq" id="WP_161838496.1">
    <property type="nucleotide sequence ID" value="NZ_CP048000.1"/>
</dbReference>
<organism evidence="2 3">
    <name type="scientific">Anaerocolumna sedimenticola</name>
    <dbReference type="NCBI Taxonomy" id="2696063"/>
    <lineage>
        <taxon>Bacteria</taxon>
        <taxon>Bacillati</taxon>
        <taxon>Bacillota</taxon>
        <taxon>Clostridia</taxon>
        <taxon>Lachnospirales</taxon>
        <taxon>Lachnospiraceae</taxon>
        <taxon>Anaerocolumna</taxon>
    </lineage>
</organism>
<dbReference type="Proteomes" id="UP000464314">
    <property type="component" value="Chromosome"/>
</dbReference>
<keyword evidence="3" id="KW-1185">Reference proteome</keyword>
<evidence type="ECO:0000313" key="2">
    <source>
        <dbReference type="EMBL" id="QHQ61671.1"/>
    </source>
</evidence>
<dbReference type="SUPFAM" id="SSF51658">
    <property type="entry name" value="Xylose isomerase-like"/>
    <property type="match status" value="1"/>
</dbReference>
<dbReference type="PANTHER" id="PTHR12110">
    <property type="entry name" value="HYDROXYPYRUVATE ISOMERASE"/>
    <property type="match status" value="1"/>
</dbReference>
<feature type="domain" description="Xylose isomerase-like TIM barrel" evidence="1">
    <location>
        <begin position="25"/>
        <end position="245"/>
    </location>
</feature>
<dbReference type="PANTHER" id="PTHR12110:SF41">
    <property type="entry name" value="INOSOSE DEHYDRATASE"/>
    <property type="match status" value="1"/>
</dbReference>
<dbReference type="InterPro" id="IPR013022">
    <property type="entry name" value="Xyl_isomerase-like_TIM-brl"/>
</dbReference>
<evidence type="ECO:0000313" key="3">
    <source>
        <dbReference type="Proteomes" id="UP000464314"/>
    </source>
</evidence>
<dbReference type="InterPro" id="IPR036237">
    <property type="entry name" value="Xyl_isomerase-like_sf"/>
</dbReference>
<evidence type="ECO:0000259" key="1">
    <source>
        <dbReference type="Pfam" id="PF01261"/>
    </source>
</evidence>
<gene>
    <name evidence="2" type="ORF">Ana3638_13565</name>
</gene>
<dbReference type="KEGG" id="anr:Ana3638_13565"/>
<sequence>MKNVKIAAPLYILREECEKDLFSVLEKLKEIGFDGIEFLGFFGKTPGDIHDNLEQLNLKAVGNHVDYYEFIKDINTTIKIHKEIGCQFITVGGLPKEQLADSTLVSKYIKDTKEIGMLCSENGITLLFHNHDRELSGKINDKYYLEEILDSIPEEVLSFEPDLGWIAIGGGSPEYFLDKYQNRCPVIHLKDFYAKDIPGIGNVFELNNQKGDALHSHFEFRPVGYGVLNIPSLMNRIKACNPSWLLADHDLAYDRDSYFDLKISLDYIKNLLLLQDI</sequence>
<accession>A0A6P1TP65</accession>
<dbReference type="Gene3D" id="3.20.20.150">
    <property type="entry name" value="Divalent-metal-dependent TIM barrel enzymes"/>
    <property type="match status" value="1"/>
</dbReference>
<reference evidence="2 3" key="1">
    <citation type="submission" date="2020-01" db="EMBL/GenBank/DDBJ databases">
        <title>Genome analysis of Anaerocolumna sp. CBA3638.</title>
        <authorList>
            <person name="Kim J."/>
            <person name="Roh S.W."/>
        </authorList>
    </citation>
    <scope>NUCLEOTIDE SEQUENCE [LARGE SCALE GENOMIC DNA]</scope>
    <source>
        <strain evidence="2 3">CBA3638</strain>
    </source>
</reference>
<proteinExistence type="predicted"/>
<dbReference type="InterPro" id="IPR050312">
    <property type="entry name" value="IolE/XylAMocC-like"/>
</dbReference>
<protein>
    <submittedName>
        <fullName evidence="2">TIM barrel protein</fullName>
    </submittedName>
</protein>